<sequence length="778" mass="85275">MNEQQQQQQIRVARRQPRKILGINALETTALPSGLTGSNIILSSTKSNVASLSVNLPPSEHNANSLPQQQLQQHTLSGGNTNCAATTNLPTTHGLTAQQQQQMERLRLANMMNQEMHALWPYGTATFLSPMLPAPNMALPYALAGTLPYAAVPIYPAAAAAAAAGMQQNMSNAPPHQCNNMSPISSANVLTGSGASSESTSSTASSGGVPTMRTQANDSNKINIQIGLQCVSQNSPLNFNSMNEINASLAKVNLLNFCAGAPEKENKEPSSLRSSPILLSSDDLNSSSGIGSNNALNSGAGGDATNATNSPGSGGSCTVTLSQAKFNELTRLALRGSEIAEKLAYTHRNRPCFKKIDSLCARMKQDLIRPDGVLPNINSQGIAWAVKDFIFVFTRVINAWIIIKGYVYNTPEGLNKVKSALSPEFAASFAAWQDTTMDFVENLIKSFVNLDNLVQSQKNVYQNSESNGARAPSSNTTPIKLLQPANTLIDDSFDFLNATTEKSQHNSLNKNYLYTMVEDSEGSQRQATVNGTYFKTGTYNPIKKDALLADQTSNSTTSISSASATNTVTAQQLLSTNNPLEQYFDEQISKCWPPTTEVDTTAAAAAEYLKIKEKIPPNWLSYDIRVLEQNLSEFSNDYDPNAPPRPLGKDLIDKLNVMIERLMAMKNADLFFKSQFTKNYFPEFISKHKHDFMDVRSIILKCQVGGYQHIFEVVHDVKKIVHIGNEFLKFNVDTKLQKSIIAFESEFNKLLSEPPFENYQFEHITGEPKEMLYNCRNK</sequence>
<evidence type="ECO:0008006" key="3">
    <source>
        <dbReference type="Google" id="ProtNLM"/>
    </source>
</evidence>
<reference evidence="2" key="2">
    <citation type="journal article" date="2014" name="BMC Genomics">
        <title>A genomic perspective to assessing quality of mass-reared SIT flies used in Mediterranean fruit fly (Ceratitis capitata) eradication in California.</title>
        <authorList>
            <person name="Calla B."/>
            <person name="Hall B."/>
            <person name="Hou S."/>
            <person name="Geib S.M."/>
        </authorList>
    </citation>
    <scope>NUCLEOTIDE SEQUENCE</scope>
</reference>
<organism evidence="2">
    <name type="scientific">Ceratitis capitata</name>
    <name type="common">Mediterranean fruit fly</name>
    <name type="synonym">Tephritis capitata</name>
    <dbReference type="NCBI Taxonomy" id="7213"/>
    <lineage>
        <taxon>Eukaryota</taxon>
        <taxon>Metazoa</taxon>
        <taxon>Ecdysozoa</taxon>
        <taxon>Arthropoda</taxon>
        <taxon>Hexapoda</taxon>
        <taxon>Insecta</taxon>
        <taxon>Pterygota</taxon>
        <taxon>Neoptera</taxon>
        <taxon>Endopterygota</taxon>
        <taxon>Diptera</taxon>
        <taxon>Brachycera</taxon>
        <taxon>Muscomorpha</taxon>
        <taxon>Tephritoidea</taxon>
        <taxon>Tephritidae</taxon>
        <taxon>Ceratitis</taxon>
        <taxon>Ceratitis</taxon>
    </lineage>
</organism>
<name>W8BU16_CERCA</name>
<reference evidence="2" key="1">
    <citation type="submission" date="2013-07" db="EMBL/GenBank/DDBJ databases">
        <authorList>
            <person name="Geib S."/>
        </authorList>
    </citation>
    <scope>NUCLEOTIDE SEQUENCE</scope>
</reference>
<accession>W8BU16</accession>
<feature type="compositionally biased region" description="Low complexity" evidence="1">
    <location>
        <begin position="191"/>
        <end position="208"/>
    </location>
</feature>
<protein>
    <recommendedName>
        <fullName evidence="3">Bromo domain-containing protein</fullName>
    </recommendedName>
</protein>
<feature type="region of interest" description="Disordered" evidence="1">
    <location>
        <begin position="173"/>
        <end position="215"/>
    </location>
</feature>
<feature type="compositionally biased region" description="Polar residues" evidence="1">
    <location>
        <begin position="173"/>
        <end position="190"/>
    </location>
</feature>
<evidence type="ECO:0000313" key="2">
    <source>
        <dbReference type="EMBL" id="JAB92609.1"/>
    </source>
</evidence>
<dbReference type="AlphaFoldDB" id="W8BU16"/>
<evidence type="ECO:0000256" key="1">
    <source>
        <dbReference type="SAM" id="MobiDB-lite"/>
    </source>
</evidence>
<dbReference type="OrthoDB" id="1742084at2759"/>
<proteinExistence type="evidence at transcript level"/>
<dbReference type="EMBL" id="GAMC01013946">
    <property type="protein sequence ID" value="JAB92609.1"/>
    <property type="molecule type" value="mRNA"/>
</dbReference>